<reference evidence="1 2" key="1">
    <citation type="submission" date="2020-03" db="EMBL/GenBank/DDBJ databases">
        <title>Soil Listeria distribution.</title>
        <authorList>
            <person name="Liao J."/>
            <person name="Wiedmann M."/>
        </authorList>
    </citation>
    <scope>NUCLEOTIDE SEQUENCE [LARGE SCALE GENOMIC DNA]</scope>
    <source>
        <strain evidence="1 2">FSL L7-1614</strain>
    </source>
</reference>
<comment type="caution">
    <text evidence="1">The sequence shown here is derived from an EMBL/GenBank/DDBJ whole genome shotgun (WGS) entry which is preliminary data.</text>
</comment>
<proteinExistence type="predicted"/>
<dbReference type="Proteomes" id="UP000569903">
    <property type="component" value="Unassembled WGS sequence"/>
</dbReference>
<dbReference type="RefSeq" id="WP_185387803.1">
    <property type="nucleotide sequence ID" value="NZ_JAARQN010000001.1"/>
</dbReference>
<sequence>MIESDNWYFDKFGNVGFRGKDGIIRTVHFKIEESVSALPVDMRSLFMKEVTQHKWQHDIRR</sequence>
<dbReference type="EMBL" id="JAARQN010000001">
    <property type="protein sequence ID" value="MBC1456233.1"/>
    <property type="molecule type" value="Genomic_DNA"/>
</dbReference>
<gene>
    <name evidence="1" type="ORF">HB850_00590</name>
</gene>
<organism evidence="1 2">
    <name type="scientific">Listeria newyorkensis</name>
    <dbReference type="NCBI Taxonomy" id="1497681"/>
    <lineage>
        <taxon>Bacteria</taxon>
        <taxon>Bacillati</taxon>
        <taxon>Bacillota</taxon>
        <taxon>Bacilli</taxon>
        <taxon>Bacillales</taxon>
        <taxon>Listeriaceae</taxon>
        <taxon>Listeria</taxon>
    </lineage>
</organism>
<evidence type="ECO:0000313" key="2">
    <source>
        <dbReference type="Proteomes" id="UP000569903"/>
    </source>
</evidence>
<name>A0A841YTZ0_9LIST</name>
<protein>
    <submittedName>
        <fullName evidence="1">Uncharacterized protein</fullName>
    </submittedName>
</protein>
<dbReference type="AlphaFoldDB" id="A0A841YTZ0"/>
<evidence type="ECO:0000313" key="1">
    <source>
        <dbReference type="EMBL" id="MBC1456233.1"/>
    </source>
</evidence>
<accession>A0A841YTZ0</accession>